<feature type="coiled-coil region" evidence="1">
    <location>
        <begin position="2"/>
        <end position="51"/>
    </location>
</feature>
<sequence>MAGNLNEENGVLEQEFLELTEEIRQNINDIDKEAEIEINKVNNEIITLINEVKAKQISLKNEILSFNEEKKRNLCHALSDIKRLYEAKKKSNIPFLQSELSLIIKKLKYSSENLMRKKKIFDRSEILDHFEIGKLNTPFFEKPIENHSIELNEKPGKVISNRHGFYNIQNKNKIVNLETQEIIIWTENKIYDISTTYDNGLSYLQFTENHYVIQLLSKDNYGKTKYVLPRNAVNPNEAGFAVLKDDIIINDMNKLLVFSKETSNIVNAWKYDREISNLSNRLQGNILYQFSGSSLFVFKDDEFATQNVSKSEKESYSIYYDVIENLKKGKILFCNSKNIVFVGANNQNGISLDKDKLFPAEKLLDYRITKTEIIFCLINQTDEFTIKFKHFPIECNF</sequence>
<name>A0A7I8VJ34_9ANNE</name>
<keyword evidence="1" id="KW-0175">Coiled coil</keyword>
<evidence type="ECO:0000256" key="1">
    <source>
        <dbReference type="SAM" id="Coils"/>
    </source>
</evidence>
<comment type="caution">
    <text evidence="2">The sequence shown here is derived from an EMBL/GenBank/DDBJ whole genome shotgun (WGS) entry which is preliminary data.</text>
</comment>
<protein>
    <submittedName>
        <fullName evidence="2">Uncharacterized protein</fullName>
    </submittedName>
</protein>
<dbReference type="AlphaFoldDB" id="A0A7I8VJ34"/>
<proteinExistence type="predicted"/>
<organism evidence="2 3">
    <name type="scientific">Dimorphilus gyrociliatus</name>
    <dbReference type="NCBI Taxonomy" id="2664684"/>
    <lineage>
        <taxon>Eukaryota</taxon>
        <taxon>Metazoa</taxon>
        <taxon>Spiralia</taxon>
        <taxon>Lophotrochozoa</taxon>
        <taxon>Annelida</taxon>
        <taxon>Polychaeta</taxon>
        <taxon>Polychaeta incertae sedis</taxon>
        <taxon>Dinophilidae</taxon>
        <taxon>Dimorphilus</taxon>
    </lineage>
</organism>
<dbReference type="Proteomes" id="UP000549394">
    <property type="component" value="Unassembled WGS sequence"/>
</dbReference>
<dbReference type="EMBL" id="CAJFCJ010000005">
    <property type="protein sequence ID" value="CAD5114578.1"/>
    <property type="molecule type" value="Genomic_DNA"/>
</dbReference>
<gene>
    <name evidence="2" type="ORF">DGYR_LOCUS3406</name>
</gene>
<evidence type="ECO:0000313" key="3">
    <source>
        <dbReference type="Proteomes" id="UP000549394"/>
    </source>
</evidence>
<accession>A0A7I8VJ34</accession>
<keyword evidence="3" id="KW-1185">Reference proteome</keyword>
<evidence type="ECO:0000313" key="2">
    <source>
        <dbReference type="EMBL" id="CAD5114578.1"/>
    </source>
</evidence>
<reference evidence="2 3" key="1">
    <citation type="submission" date="2020-08" db="EMBL/GenBank/DDBJ databases">
        <authorList>
            <person name="Hejnol A."/>
        </authorList>
    </citation>
    <scope>NUCLEOTIDE SEQUENCE [LARGE SCALE GENOMIC DNA]</scope>
</reference>